<feature type="chain" id="PRO_5029016427" description="Protein fem-1 homolog B" evidence="7">
    <location>
        <begin position="20"/>
        <end position="475"/>
    </location>
</feature>
<dbReference type="EMBL" id="JAADJZ010000008">
    <property type="protein sequence ID" value="KAF2873065.1"/>
    <property type="molecule type" value="Genomic_DNA"/>
</dbReference>
<dbReference type="Proteomes" id="UP000481861">
    <property type="component" value="Unassembled WGS sequence"/>
</dbReference>
<keyword evidence="7" id="KW-0732">Signal</keyword>
<evidence type="ECO:0000256" key="1">
    <source>
        <dbReference type="ARBA" id="ARBA00004906"/>
    </source>
</evidence>
<evidence type="ECO:0000256" key="5">
    <source>
        <dbReference type="ARBA" id="ARBA00072197"/>
    </source>
</evidence>
<feature type="signal peptide" evidence="7">
    <location>
        <begin position="1"/>
        <end position="19"/>
    </location>
</feature>
<dbReference type="PANTHER" id="PTHR24173:SF78">
    <property type="entry name" value="PROTEIN FEM-1 HOMOLOG B"/>
    <property type="match status" value="1"/>
</dbReference>
<evidence type="ECO:0000256" key="3">
    <source>
        <dbReference type="ARBA" id="ARBA00022786"/>
    </source>
</evidence>
<dbReference type="OrthoDB" id="3799861at2759"/>
<dbReference type="AlphaFoldDB" id="A0A7C8MR99"/>
<dbReference type="InterPro" id="IPR002110">
    <property type="entry name" value="Ankyrin_rpt"/>
</dbReference>
<gene>
    <name evidence="8" type="ORF">BDV95DRAFT_490003</name>
</gene>
<feature type="repeat" description="ANK" evidence="6">
    <location>
        <begin position="355"/>
        <end position="380"/>
    </location>
</feature>
<evidence type="ECO:0000313" key="8">
    <source>
        <dbReference type="EMBL" id="KAF2873065.1"/>
    </source>
</evidence>
<evidence type="ECO:0000313" key="9">
    <source>
        <dbReference type="Proteomes" id="UP000481861"/>
    </source>
</evidence>
<name>A0A7C8MR99_9PLEO</name>
<sequence length="475" mass="53069">MASFTLLPDELLLAILTQAACVRSIKRALRLRLVSKRFANIATTAIFNSGILDCEEIFSYIYRGPIFWAEYLAYRTLMHTRQKSPYMKITLLVAQHICRYRNASADETCVATGAATDGQLRECVLGLCIMFTLRLEMASSRLSWMLVASTDAPEEEVDEASLEFKRYLLSAAAWIGEKSLVVKLVGEGCNYADEPGIMMCLAPLRAASYRGHVDIVKFLMVDDSGEAPDLRKRPNLIVTYAMLNDHTELLDLAMDPSWHRGELMPEDYHDLRILALSSASNLETFIRLFEDMKPDITKYESIWLPSGAAEQGHATILKYLIDKEGTEVNADFSNNMSLFQSRCPAKFRTNLFGITDYTLLGRAARAGHMNVVKILLDAGAKHGHAMQFAAMSGSRTLVRLLWEHGENKDDPVQGAFATAVDRENTAMFYLLEEMGAKLEDDVRAAMIQKAQEEGLESMVRLLSKDANVSSEGDVD</sequence>
<comment type="caution">
    <text evidence="8">The sequence shown here is derived from an EMBL/GenBank/DDBJ whole genome shotgun (WGS) entry which is preliminary data.</text>
</comment>
<dbReference type="PROSITE" id="PS50088">
    <property type="entry name" value="ANK_REPEAT"/>
    <property type="match status" value="1"/>
</dbReference>
<evidence type="ECO:0000256" key="4">
    <source>
        <dbReference type="ARBA" id="ARBA00023043"/>
    </source>
</evidence>
<proteinExistence type="predicted"/>
<comment type="pathway">
    <text evidence="1">Protein modification; protein ubiquitination.</text>
</comment>
<evidence type="ECO:0000256" key="2">
    <source>
        <dbReference type="ARBA" id="ARBA00022737"/>
    </source>
</evidence>
<dbReference type="InterPro" id="IPR036770">
    <property type="entry name" value="Ankyrin_rpt-contain_sf"/>
</dbReference>
<keyword evidence="3" id="KW-0833">Ubl conjugation pathway</keyword>
<dbReference type="Gene3D" id="1.25.40.20">
    <property type="entry name" value="Ankyrin repeat-containing domain"/>
    <property type="match status" value="1"/>
</dbReference>
<evidence type="ECO:0000256" key="7">
    <source>
        <dbReference type="SAM" id="SignalP"/>
    </source>
</evidence>
<dbReference type="SUPFAM" id="SSF48403">
    <property type="entry name" value="Ankyrin repeat"/>
    <property type="match status" value="1"/>
</dbReference>
<keyword evidence="9" id="KW-1185">Reference proteome</keyword>
<dbReference type="PANTHER" id="PTHR24173">
    <property type="entry name" value="ANKYRIN REPEAT CONTAINING"/>
    <property type="match status" value="1"/>
</dbReference>
<evidence type="ECO:0000256" key="6">
    <source>
        <dbReference type="PROSITE-ProRule" id="PRU00023"/>
    </source>
</evidence>
<protein>
    <recommendedName>
        <fullName evidence="5">Protein fem-1 homolog B</fullName>
    </recommendedName>
</protein>
<dbReference type="PROSITE" id="PS50297">
    <property type="entry name" value="ANK_REP_REGION"/>
    <property type="match status" value="1"/>
</dbReference>
<dbReference type="GO" id="GO:0005737">
    <property type="term" value="C:cytoplasm"/>
    <property type="evidence" value="ECO:0007669"/>
    <property type="project" value="UniProtKB-SubCell"/>
</dbReference>
<dbReference type="Pfam" id="PF12796">
    <property type="entry name" value="Ank_2"/>
    <property type="match status" value="1"/>
</dbReference>
<reference evidence="8 9" key="1">
    <citation type="submission" date="2020-01" db="EMBL/GenBank/DDBJ databases">
        <authorList>
            <consortium name="DOE Joint Genome Institute"/>
            <person name="Haridas S."/>
            <person name="Albert R."/>
            <person name="Binder M."/>
            <person name="Bloem J."/>
            <person name="Labutti K."/>
            <person name="Salamov A."/>
            <person name="Andreopoulos B."/>
            <person name="Baker S.E."/>
            <person name="Barry K."/>
            <person name="Bills G."/>
            <person name="Bluhm B.H."/>
            <person name="Cannon C."/>
            <person name="Castanera R."/>
            <person name="Culley D.E."/>
            <person name="Daum C."/>
            <person name="Ezra D."/>
            <person name="Gonzalez J.B."/>
            <person name="Henrissat B."/>
            <person name="Kuo A."/>
            <person name="Liang C."/>
            <person name="Lipzen A."/>
            <person name="Lutzoni F."/>
            <person name="Magnuson J."/>
            <person name="Mondo S."/>
            <person name="Nolan M."/>
            <person name="Ohm R."/>
            <person name="Pangilinan J."/>
            <person name="Park H.-J.H."/>
            <person name="Ramirez L."/>
            <person name="Alfaro M."/>
            <person name="Sun H."/>
            <person name="Tritt A."/>
            <person name="Yoshinaga Y."/>
            <person name="Zwiers L.-H.L."/>
            <person name="Turgeon B.G."/>
            <person name="Goodwin S.B."/>
            <person name="Spatafora J.W."/>
            <person name="Crous P.W."/>
            <person name="Grigoriev I.V."/>
        </authorList>
    </citation>
    <scope>NUCLEOTIDE SEQUENCE [LARGE SCALE GENOMIC DNA]</scope>
    <source>
        <strain evidence="8 9">CBS 611.86</strain>
    </source>
</reference>
<keyword evidence="2" id="KW-0677">Repeat</keyword>
<organism evidence="8 9">
    <name type="scientific">Massariosphaeria phaeospora</name>
    <dbReference type="NCBI Taxonomy" id="100035"/>
    <lineage>
        <taxon>Eukaryota</taxon>
        <taxon>Fungi</taxon>
        <taxon>Dikarya</taxon>
        <taxon>Ascomycota</taxon>
        <taxon>Pezizomycotina</taxon>
        <taxon>Dothideomycetes</taxon>
        <taxon>Pleosporomycetidae</taxon>
        <taxon>Pleosporales</taxon>
        <taxon>Pleosporales incertae sedis</taxon>
        <taxon>Massariosphaeria</taxon>
    </lineage>
</organism>
<accession>A0A7C8MR99</accession>
<keyword evidence="4 6" id="KW-0040">ANK repeat</keyword>